<keyword evidence="4" id="KW-0145">Chemotaxis</keyword>
<evidence type="ECO:0000259" key="15">
    <source>
        <dbReference type="PROSITE" id="PS50192"/>
    </source>
</evidence>
<dbReference type="PROSITE" id="PS50192">
    <property type="entry name" value="T_SNARE"/>
    <property type="match status" value="1"/>
</dbReference>
<evidence type="ECO:0000256" key="1">
    <source>
        <dbReference type="ARBA" id="ARBA00004429"/>
    </source>
</evidence>
<dbReference type="CDD" id="cd12912">
    <property type="entry name" value="PDC2_MCP_like"/>
    <property type="match status" value="1"/>
</dbReference>
<keyword evidence="3" id="KW-0488">Methylation</keyword>
<dbReference type="SUPFAM" id="SSF103190">
    <property type="entry name" value="Sensory domain-like"/>
    <property type="match status" value="1"/>
</dbReference>
<keyword evidence="9 11" id="KW-0807">Transducer</keyword>
<name>A0A432YZZ5_9GAMM</name>
<dbReference type="InterPro" id="IPR004089">
    <property type="entry name" value="MCPsignal_dom"/>
</dbReference>
<dbReference type="GO" id="GO:0007165">
    <property type="term" value="P:signal transduction"/>
    <property type="evidence" value="ECO:0007669"/>
    <property type="project" value="UniProtKB-KW"/>
</dbReference>
<dbReference type="InterPro" id="IPR000727">
    <property type="entry name" value="T_SNARE_dom"/>
</dbReference>
<dbReference type="Gene3D" id="3.30.450.20">
    <property type="entry name" value="PAS domain"/>
    <property type="match status" value="2"/>
</dbReference>
<feature type="region of interest" description="Disordered" evidence="12">
    <location>
        <begin position="407"/>
        <end position="445"/>
    </location>
</feature>
<dbReference type="Pfam" id="PF02743">
    <property type="entry name" value="dCache_1"/>
    <property type="match status" value="1"/>
</dbReference>
<dbReference type="Proteomes" id="UP000288058">
    <property type="component" value="Unassembled WGS sequence"/>
</dbReference>
<feature type="domain" description="T-SNARE coiled-coil homology" evidence="15">
    <location>
        <begin position="544"/>
        <end position="606"/>
    </location>
</feature>
<feature type="domain" description="HAMP" evidence="16">
    <location>
        <begin position="298"/>
        <end position="352"/>
    </location>
</feature>
<feature type="domain" description="Methyl-accepting transducer" evidence="14">
    <location>
        <begin position="357"/>
        <end position="593"/>
    </location>
</feature>
<dbReference type="GO" id="GO:0004888">
    <property type="term" value="F:transmembrane signaling receptor activity"/>
    <property type="evidence" value="ECO:0007669"/>
    <property type="project" value="InterPro"/>
</dbReference>
<dbReference type="EMBL" id="PIQC01000004">
    <property type="protein sequence ID" value="RUO69494.1"/>
    <property type="molecule type" value="Genomic_DNA"/>
</dbReference>
<dbReference type="Pfam" id="PF00015">
    <property type="entry name" value="MCPsignal"/>
    <property type="match status" value="1"/>
</dbReference>
<dbReference type="InterPro" id="IPR029151">
    <property type="entry name" value="Sensor-like_sf"/>
</dbReference>
<proteinExistence type="inferred from homology"/>
<organism evidence="17 18">
    <name type="scientific">Idiomarina ramblicola</name>
    <dbReference type="NCBI Taxonomy" id="263724"/>
    <lineage>
        <taxon>Bacteria</taxon>
        <taxon>Pseudomonadati</taxon>
        <taxon>Pseudomonadota</taxon>
        <taxon>Gammaproteobacteria</taxon>
        <taxon>Alteromonadales</taxon>
        <taxon>Idiomarinaceae</taxon>
        <taxon>Idiomarina</taxon>
    </lineage>
</organism>
<dbReference type="InterPro" id="IPR033479">
    <property type="entry name" value="dCache_1"/>
</dbReference>
<dbReference type="PANTHER" id="PTHR32089">
    <property type="entry name" value="METHYL-ACCEPTING CHEMOTAXIS PROTEIN MCPB"/>
    <property type="match status" value="1"/>
</dbReference>
<evidence type="ECO:0000256" key="8">
    <source>
        <dbReference type="ARBA" id="ARBA00023136"/>
    </source>
</evidence>
<evidence type="ECO:0000256" key="4">
    <source>
        <dbReference type="ARBA" id="ARBA00022500"/>
    </source>
</evidence>
<dbReference type="SMART" id="SM00304">
    <property type="entry name" value="HAMP"/>
    <property type="match status" value="1"/>
</dbReference>
<keyword evidence="2" id="KW-1003">Cell membrane</keyword>
<dbReference type="GO" id="GO:0005886">
    <property type="term" value="C:plasma membrane"/>
    <property type="evidence" value="ECO:0007669"/>
    <property type="project" value="UniProtKB-SubCell"/>
</dbReference>
<dbReference type="RefSeq" id="WP_126781273.1">
    <property type="nucleotide sequence ID" value="NZ_PIQC01000004.1"/>
</dbReference>
<dbReference type="SUPFAM" id="SSF58104">
    <property type="entry name" value="Methyl-accepting chemotaxis protein (MCP) signaling domain"/>
    <property type="match status" value="1"/>
</dbReference>
<keyword evidence="5" id="KW-0997">Cell inner membrane</keyword>
<evidence type="ECO:0000259" key="14">
    <source>
        <dbReference type="PROSITE" id="PS50111"/>
    </source>
</evidence>
<evidence type="ECO:0000256" key="2">
    <source>
        <dbReference type="ARBA" id="ARBA00022475"/>
    </source>
</evidence>
<feature type="transmembrane region" description="Helical" evidence="13">
    <location>
        <begin position="274"/>
        <end position="297"/>
    </location>
</feature>
<comment type="caution">
    <text evidence="17">The sequence shown here is derived from an EMBL/GenBank/DDBJ whole genome shotgun (WGS) entry which is preliminary data.</text>
</comment>
<dbReference type="CDD" id="cd11386">
    <property type="entry name" value="MCP_signal"/>
    <property type="match status" value="1"/>
</dbReference>
<dbReference type="PRINTS" id="PR00260">
    <property type="entry name" value="CHEMTRNSDUCR"/>
</dbReference>
<comment type="similarity">
    <text evidence="10">Belongs to the methyl-accepting chemotaxis (MCP) protein family.</text>
</comment>
<feature type="transmembrane region" description="Helical" evidence="13">
    <location>
        <begin position="12"/>
        <end position="32"/>
    </location>
</feature>
<protein>
    <submittedName>
        <fullName evidence="17">Methyl-accepting chemotaxis protein</fullName>
    </submittedName>
</protein>
<evidence type="ECO:0000256" key="13">
    <source>
        <dbReference type="SAM" id="Phobius"/>
    </source>
</evidence>
<evidence type="ECO:0000313" key="17">
    <source>
        <dbReference type="EMBL" id="RUO69494.1"/>
    </source>
</evidence>
<dbReference type="FunFam" id="1.10.287.950:FF:000001">
    <property type="entry name" value="Methyl-accepting chemotaxis sensory transducer"/>
    <property type="match status" value="1"/>
</dbReference>
<dbReference type="GO" id="GO:0006935">
    <property type="term" value="P:chemotaxis"/>
    <property type="evidence" value="ECO:0007669"/>
    <property type="project" value="UniProtKB-KW"/>
</dbReference>
<dbReference type="CDD" id="cd12913">
    <property type="entry name" value="PDC1_MCP_like"/>
    <property type="match status" value="1"/>
</dbReference>
<dbReference type="OrthoDB" id="5800769at2"/>
<evidence type="ECO:0000256" key="10">
    <source>
        <dbReference type="ARBA" id="ARBA00029447"/>
    </source>
</evidence>
<keyword evidence="7 13" id="KW-1133">Transmembrane helix</keyword>
<evidence type="ECO:0000256" key="5">
    <source>
        <dbReference type="ARBA" id="ARBA00022519"/>
    </source>
</evidence>
<dbReference type="AlphaFoldDB" id="A0A432YZZ5"/>
<dbReference type="SMART" id="SM00283">
    <property type="entry name" value="MA"/>
    <property type="match status" value="1"/>
</dbReference>
<keyword evidence="6 13" id="KW-0812">Transmembrane</keyword>
<dbReference type="InterPro" id="IPR003660">
    <property type="entry name" value="HAMP_dom"/>
</dbReference>
<feature type="compositionally biased region" description="Polar residues" evidence="12">
    <location>
        <begin position="412"/>
        <end position="437"/>
    </location>
</feature>
<evidence type="ECO:0000256" key="3">
    <source>
        <dbReference type="ARBA" id="ARBA00022481"/>
    </source>
</evidence>
<dbReference type="InterPro" id="IPR004090">
    <property type="entry name" value="Chemotax_Me-accpt_rcpt"/>
</dbReference>
<keyword evidence="18" id="KW-1185">Reference proteome</keyword>
<evidence type="ECO:0000256" key="11">
    <source>
        <dbReference type="PROSITE-ProRule" id="PRU00284"/>
    </source>
</evidence>
<dbReference type="PROSITE" id="PS50885">
    <property type="entry name" value="HAMP"/>
    <property type="match status" value="1"/>
</dbReference>
<dbReference type="PANTHER" id="PTHR32089:SF39">
    <property type="entry name" value="METHYL-ACCEPTING CHEMOTAXIS PROTEIN HLYB"/>
    <property type="match status" value="1"/>
</dbReference>
<evidence type="ECO:0000256" key="9">
    <source>
        <dbReference type="ARBA" id="ARBA00023224"/>
    </source>
</evidence>
<dbReference type="Gene3D" id="1.10.287.950">
    <property type="entry name" value="Methyl-accepting chemotaxis protein"/>
    <property type="match status" value="1"/>
</dbReference>
<dbReference type="CDD" id="cd06225">
    <property type="entry name" value="HAMP"/>
    <property type="match status" value="1"/>
</dbReference>
<dbReference type="PROSITE" id="PS50111">
    <property type="entry name" value="CHEMOTAXIS_TRANSDUC_2"/>
    <property type="match status" value="1"/>
</dbReference>
<keyword evidence="8 13" id="KW-0472">Membrane</keyword>
<reference evidence="18" key="1">
    <citation type="journal article" date="2018" name="Front. Microbiol.">
        <title>Genome-Based Analysis Reveals the Taxonomy and Diversity of the Family Idiomarinaceae.</title>
        <authorList>
            <person name="Liu Y."/>
            <person name="Lai Q."/>
            <person name="Shao Z."/>
        </authorList>
    </citation>
    <scope>NUCLEOTIDE SEQUENCE [LARGE SCALE GENOMIC DNA]</scope>
    <source>
        <strain evidence="18">R22</strain>
    </source>
</reference>
<evidence type="ECO:0000259" key="16">
    <source>
        <dbReference type="PROSITE" id="PS50885"/>
    </source>
</evidence>
<gene>
    <name evidence="17" type="ORF">CWI78_06125</name>
</gene>
<sequence length="630" mass="69368">MLKKLKFTQKVTAVASLILVLVLGIFTLTNFLQMSTQTRSNLQHQMQALSDSVSSNISQWFNDRMSIVQATADAYDVDDSTARSLERVQQSKAAGKFKNVYYGLIDGTFLLDDPSIDLPDDYDARSRPWYQLAVDEEQPTYTAPYIDVTTNELTITAVVPMRRDNQLVGVAGGDMMLDEISDIVNDIDFMGLGFAFLVSGDRNILVHPDEDWIEKSVNDYAGQSVSLSPDFSEYRINDAERLVSFHKIKGIQGVDWYLGVVIDRDQAYSNVSTFAWTAVIYLIIGIVAVVVSLTWLLRLLLKPLRRLNEAVTDMARGEGDLTQRLPVESDDEFGLVSRRMNEFIEKIQQALLEVNAAAQQVEGNIRSMVKANDDSMDIGSEQAGKASSVATAINELGASANEIAENAAKASEQASSGTEKASSARDSLQHNRQQIQHLSERMDASSQAIHTLDEDTQNIGNIIEVIKGITEQTNLLALNAAIEAARAGEAGRGFAVVADEVRNLAQRTSSSAAEVESMIERVRAGTRSVVDVMKESQEISNACVLSAEESAEHMSEINAIIVNIDDVNHSVASATEQQTSVIQTLDRDIMDISSMNDQSVSNLNNTKQACRELNTAFERLEQLVTQFKLN</sequence>
<evidence type="ECO:0000256" key="6">
    <source>
        <dbReference type="ARBA" id="ARBA00022692"/>
    </source>
</evidence>
<evidence type="ECO:0000256" key="12">
    <source>
        <dbReference type="SAM" id="MobiDB-lite"/>
    </source>
</evidence>
<evidence type="ECO:0000256" key="7">
    <source>
        <dbReference type="ARBA" id="ARBA00022989"/>
    </source>
</evidence>
<evidence type="ECO:0000313" key="18">
    <source>
        <dbReference type="Proteomes" id="UP000288058"/>
    </source>
</evidence>
<accession>A0A432YZZ5</accession>
<comment type="subcellular location">
    <subcellularLocation>
        <location evidence="1">Cell inner membrane</location>
        <topology evidence="1">Multi-pass membrane protein</topology>
    </subcellularLocation>
</comment>
<dbReference type="Pfam" id="PF00672">
    <property type="entry name" value="HAMP"/>
    <property type="match status" value="1"/>
</dbReference>